<evidence type="ECO:0000313" key="1">
    <source>
        <dbReference type="EMBL" id="NFA44579.1"/>
    </source>
</evidence>
<reference evidence="1 2" key="1">
    <citation type="submission" date="2019-02" db="EMBL/GenBank/DDBJ databases">
        <title>Genome sequencing of Clostridium botulinum clinical isolates.</title>
        <authorList>
            <person name="Brunt J."/>
            <person name="Van Vliet A.H.M."/>
            <person name="Stringer S.C."/>
            <person name="Grant K.A."/>
            <person name="Carter A.C."/>
            <person name="Peck M.W."/>
        </authorList>
    </citation>
    <scope>NUCLEOTIDE SEQUENCE [LARGE SCALE GENOMIC DNA]</scope>
    <source>
        <strain evidence="1 2">H113700579</strain>
    </source>
</reference>
<name>A0A6M0SUZ6_CLOBO</name>
<sequence>MNYEFVVKEIFNDLELFMCFKDEYKMLSNIFNISALNYDNKEEWLNSINDTLEGKLENGNFGVQTGFGADVGKEKTIIYCDFTDEEFEISTEKFKELSEIWFEKLEDFYKTKSTY</sequence>
<comment type="caution">
    <text evidence="1">The sequence shown here is derived from an EMBL/GenBank/DDBJ whole genome shotgun (WGS) entry which is preliminary data.</text>
</comment>
<dbReference type="Proteomes" id="UP000472355">
    <property type="component" value="Unassembled WGS sequence"/>
</dbReference>
<gene>
    <name evidence="1" type="ORF">EXM65_19000</name>
</gene>
<evidence type="ECO:0000313" key="2">
    <source>
        <dbReference type="Proteomes" id="UP000472355"/>
    </source>
</evidence>
<organism evidence="1 2">
    <name type="scientific">Clostridium botulinum</name>
    <dbReference type="NCBI Taxonomy" id="1491"/>
    <lineage>
        <taxon>Bacteria</taxon>
        <taxon>Bacillati</taxon>
        <taxon>Bacillota</taxon>
        <taxon>Clostridia</taxon>
        <taxon>Eubacteriales</taxon>
        <taxon>Clostridiaceae</taxon>
        <taxon>Clostridium</taxon>
    </lineage>
</organism>
<dbReference type="AlphaFoldDB" id="A0A6M0SUZ6"/>
<protein>
    <submittedName>
        <fullName evidence="1">Uncharacterized protein</fullName>
    </submittedName>
</protein>
<proteinExistence type="predicted"/>
<dbReference type="EMBL" id="SGKU01000106">
    <property type="protein sequence ID" value="NFA44579.1"/>
    <property type="molecule type" value="Genomic_DNA"/>
</dbReference>
<accession>A0A6M0SUZ6</accession>